<dbReference type="Proteomes" id="UP000038040">
    <property type="component" value="Unplaced"/>
</dbReference>
<comment type="similarity">
    <text evidence="2 12">Belongs to the nuclear hormone receptor family.</text>
</comment>
<dbReference type="InterPro" id="IPR049636">
    <property type="entry name" value="HNF4-like_DBD"/>
</dbReference>
<keyword evidence="3 12" id="KW-0479">Metal-binding</keyword>
<evidence type="ECO:0000259" key="14">
    <source>
        <dbReference type="PROSITE" id="PS51843"/>
    </source>
</evidence>
<keyword evidence="17" id="KW-1185">Reference proteome</keyword>
<keyword evidence="6 12" id="KW-0805">Transcription regulation</keyword>
<dbReference type="InterPro" id="IPR000536">
    <property type="entry name" value="Nucl_hrmn_rcpt_lig-bd"/>
</dbReference>
<evidence type="ECO:0000313" key="15">
    <source>
        <dbReference type="EMBL" id="VDN56268.1"/>
    </source>
</evidence>
<organism evidence="16 18">
    <name type="scientific">Dracunculus medinensis</name>
    <name type="common">Guinea worm</name>
    <dbReference type="NCBI Taxonomy" id="318479"/>
    <lineage>
        <taxon>Eukaryota</taxon>
        <taxon>Metazoa</taxon>
        <taxon>Ecdysozoa</taxon>
        <taxon>Nematoda</taxon>
        <taxon>Chromadorea</taxon>
        <taxon>Rhabditida</taxon>
        <taxon>Spirurina</taxon>
        <taxon>Dracunculoidea</taxon>
        <taxon>Dracunculidae</taxon>
        <taxon>Dracunculus</taxon>
    </lineage>
</organism>
<feature type="domain" description="Nuclear receptor" evidence="13">
    <location>
        <begin position="37"/>
        <end position="112"/>
    </location>
</feature>
<dbReference type="GO" id="GO:0003700">
    <property type="term" value="F:DNA-binding transcription factor activity"/>
    <property type="evidence" value="ECO:0007669"/>
    <property type="project" value="InterPro"/>
</dbReference>
<name>A0A0N4U4Y6_DRAME</name>
<evidence type="ECO:0000256" key="5">
    <source>
        <dbReference type="ARBA" id="ARBA00022833"/>
    </source>
</evidence>
<dbReference type="Pfam" id="PF00105">
    <property type="entry name" value="zf-C4"/>
    <property type="match status" value="1"/>
</dbReference>
<dbReference type="PROSITE" id="PS51030">
    <property type="entry name" value="NUCLEAR_REC_DBD_2"/>
    <property type="match status" value="1"/>
</dbReference>
<dbReference type="FunFam" id="3.30.50.10:FF:000030">
    <property type="entry name" value="Nuclear Hormone Receptor family"/>
    <property type="match status" value="1"/>
</dbReference>
<keyword evidence="8 12" id="KW-0804">Transcription</keyword>
<protein>
    <submittedName>
        <fullName evidence="18">Nuclear receptor domain-containing protein</fullName>
    </submittedName>
</protein>
<reference evidence="18" key="1">
    <citation type="submission" date="2017-02" db="UniProtKB">
        <authorList>
            <consortium name="WormBaseParasite"/>
        </authorList>
    </citation>
    <scope>IDENTIFICATION</scope>
</reference>
<evidence type="ECO:0000313" key="17">
    <source>
        <dbReference type="Proteomes" id="UP000274756"/>
    </source>
</evidence>
<reference evidence="15 17" key="2">
    <citation type="submission" date="2018-11" db="EMBL/GenBank/DDBJ databases">
        <authorList>
            <consortium name="Pathogen Informatics"/>
        </authorList>
    </citation>
    <scope>NUCLEOTIDE SEQUENCE [LARGE SCALE GENOMIC DNA]</scope>
</reference>
<evidence type="ECO:0000256" key="4">
    <source>
        <dbReference type="ARBA" id="ARBA00022771"/>
    </source>
</evidence>
<keyword evidence="10 12" id="KW-0539">Nucleus</keyword>
<evidence type="ECO:0000256" key="2">
    <source>
        <dbReference type="ARBA" id="ARBA00005993"/>
    </source>
</evidence>
<comment type="function">
    <text evidence="11">Orphan nuclear receptor.</text>
</comment>
<dbReference type="EMBL" id="UYYG01001155">
    <property type="protein sequence ID" value="VDN56268.1"/>
    <property type="molecule type" value="Genomic_DNA"/>
</dbReference>
<evidence type="ECO:0000259" key="13">
    <source>
        <dbReference type="PROSITE" id="PS51030"/>
    </source>
</evidence>
<dbReference type="Gene3D" id="1.10.565.10">
    <property type="entry name" value="Retinoid X Receptor"/>
    <property type="match status" value="1"/>
</dbReference>
<dbReference type="OrthoDB" id="5873264at2759"/>
<dbReference type="GO" id="GO:0008270">
    <property type="term" value="F:zinc ion binding"/>
    <property type="evidence" value="ECO:0007669"/>
    <property type="project" value="UniProtKB-KW"/>
</dbReference>
<dbReference type="STRING" id="318479.A0A0N4U4Y6"/>
<keyword evidence="7 12" id="KW-0238">DNA-binding</keyword>
<evidence type="ECO:0000313" key="18">
    <source>
        <dbReference type="WBParaSite" id="DME_0000188101-mRNA-1"/>
    </source>
</evidence>
<dbReference type="InterPro" id="IPR001628">
    <property type="entry name" value="Znf_hrmn_rcpt"/>
</dbReference>
<dbReference type="GO" id="GO:0000978">
    <property type="term" value="F:RNA polymerase II cis-regulatory region sequence-specific DNA binding"/>
    <property type="evidence" value="ECO:0007669"/>
    <property type="project" value="InterPro"/>
</dbReference>
<dbReference type="InterPro" id="IPR001723">
    <property type="entry name" value="Nuclear_hrmn_rcpt"/>
</dbReference>
<feature type="domain" description="NR LBD" evidence="14">
    <location>
        <begin position="150"/>
        <end position="418"/>
    </location>
</feature>
<comment type="subcellular location">
    <subcellularLocation>
        <location evidence="1 12">Nucleus</location>
    </subcellularLocation>
</comment>
<dbReference type="PROSITE" id="PS00031">
    <property type="entry name" value="NUCLEAR_REC_DBD_1"/>
    <property type="match status" value="1"/>
</dbReference>
<proteinExistence type="inferred from homology"/>
<dbReference type="SUPFAM" id="SSF48508">
    <property type="entry name" value="Nuclear receptor ligand-binding domain"/>
    <property type="match status" value="1"/>
</dbReference>
<dbReference type="PRINTS" id="PR00398">
    <property type="entry name" value="STRDHORMONER"/>
</dbReference>
<dbReference type="SMART" id="SM00430">
    <property type="entry name" value="HOLI"/>
    <property type="match status" value="1"/>
</dbReference>
<accession>A0A0N4U4Y6</accession>
<gene>
    <name evidence="15" type="ORF">DME_LOCUS6241</name>
</gene>
<dbReference type="GO" id="GO:0005634">
    <property type="term" value="C:nucleus"/>
    <property type="evidence" value="ECO:0007669"/>
    <property type="project" value="UniProtKB-SubCell"/>
</dbReference>
<evidence type="ECO:0000256" key="3">
    <source>
        <dbReference type="ARBA" id="ARBA00022723"/>
    </source>
</evidence>
<evidence type="ECO:0000256" key="9">
    <source>
        <dbReference type="ARBA" id="ARBA00023170"/>
    </source>
</evidence>
<evidence type="ECO:0000256" key="12">
    <source>
        <dbReference type="RuleBase" id="RU004334"/>
    </source>
</evidence>
<dbReference type="SMART" id="SM00399">
    <property type="entry name" value="ZnF_C4"/>
    <property type="match status" value="1"/>
</dbReference>
<dbReference type="PRINTS" id="PR00047">
    <property type="entry name" value="STROIDFINGER"/>
</dbReference>
<dbReference type="PANTHER" id="PTHR47519:SF1">
    <property type="entry name" value="NUCLEAR HORMONE RECEPTOR FAMILY MEMBER NHR-31"/>
    <property type="match status" value="1"/>
</dbReference>
<sequence length="451" mass="51396">MCDFSCVFSSLVDKSFSLYPVKASVRSTLLDVISGDDAICAVCGDGHAKLHYGILACYGCKGFFRRTLTGKYRYICRFGKTCIVDKYQRNSCRYCRFRRCLDVGMDPKAVRPDRDLTGRQKVPRLKKRCVNDDLFGYTLQTDWSRKLSVEARILLMQLMNIDSKIVKDNISVMNNEKVSINNFSLRKLFERKPVLIGKRSQKVFAPCRMVRVDEMSQIAHRKAMAAVEWVDSLTEIADLTDIDDKIALVKSCYSSLTIFDFAIKTTQITRNPDILCLCDFSYVPRKLPPEFKEINQLSDDLIDRILNELVTQLRKFNLKEEEIVSLKAIILLDPNTKGLTSTAQHMVSHLRDRVQDTLFQVVRELHSNNRASSRFGNLLLLIPTIMSLSGIMSENLQFIQAFGLGYEGNSILNEMFDDGSSKLLEPVTSSSPPTFENPAEISLQVNRNNYF</sequence>
<dbReference type="WBParaSite" id="DME_0000188101-mRNA-1">
    <property type="protein sequence ID" value="DME_0000188101-mRNA-1"/>
    <property type="gene ID" value="DME_0000188101"/>
</dbReference>
<evidence type="ECO:0000256" key="8">
    <source>
        <dbReference type="ARBA" id="ARBA00023163"/>
    </source>
</evidence>
<dbReference type="AlphaFoldDB" id="A0A0N4U4Y6"/>
<dbReference type="InterPro" id="IPR052496">
    <property type="entry name" value="Orphan_Nuclear_Rcpt"/>
</dbReference>
<dbReference type="Proteomes" id="UP000274756">
    <property type="component" value="Unassembled WGS sequence"/>
</dbReference>
<evidence type="ECO:0000256" key="1">
    <source>
        <dbReference type="ARBA" id="ARBA00004123"/>
    </source>
</evidence>
<dbReference type="PANTHER" id="PTHR47519">
    <property type="entry name" value="NUCLEAR HORMONE RECEPTOR FAMILY MEMBER NHR-31-RELATED"/>
    <property type="match status" value="1"/>
</dbReference>
<evidence type="ECO:0000256" key="10">
    <source>
        <dbReference type="ARBA" id="ARBA00023242"/>
    </source>
</evidence>
<keyword evidence="5 12" id="KW-0862">Zinc</keyword>
<dbReference type="Pfam" id="PF00104">
    <property type="entry name" value="Hormone_recep"/>
    <property type="match status" value="1"/>
</dbReference>
<keyword evidence="4 12" id="KW-0863">Zinc-finger</keyword>
<dbReference type="CDD" id="cd06157">
    <property type="entry name" value="NR_LBD"/>
    <property type="match status" value="1"/>
</dbReference>
<evidence type="ECO:0000256" key="6">
    <source>
        <dbReference type="ARBA" id="ARBA00023015"/>
    </source>
</evidence>
<evidence type="ECO:0000256" key="7">
    <source>
        <dbReference type="ARBA" id="ARBA00023125"/>
    </source>
</evidence>
<dbReference type="Gene3D" id="3.30.50.10">
    <property type="entry name" value="Erythroid Transcription Factor GATA-1, subunit A"/>
    <property type="match status" value="1"/>
</dbReference>
<dbReference type="InterPro" id="IPR013088">
    <property type="entry name" value="Znf_NHR/GATA"/>
</dbReference>
<dbReference type="SUPFAM" id="SSF57716">
    <property type="entry name" value="Glucocorticoid receptor-like (DNA-binding domain)"/>
    <property type="match status" value="1"/>
</dbReference>
<evidence type="ECO:0000256" key="11">
    <source>
        <dbReference type="ARBA" id="ARBA00037512"/>
    </source>
</evidence>
<dbReference type="PROSITE" id="PS51843">
    <property type="entry name" value="NR_LBD"/>
    <property type="match status" value="1"/>
</dbReference>
<evidence type="ECO:0000313" key="16">
    <source>
        <dbReference type="Proteomes" id="UP000038040"/>
    </source>
</evidence>
<dbReference type="InterPro" id="IPR035500">
    <property type="entry name" value="NHR-like_dom_sf"/>
</dbReference>
<dbReference type="CDD" id="cd06960">
    <property type="entry name" value="NR_DBD_HNF4A"/>
    <property type="match status" value="1"/>
</dbReference>
<keyword evidence="9 12" id="KW-0675">Receptor</keyword>